<reference evidence="2" key="2">
    <citation type="journal article" date="2017" name="Nat. Plants">
        <title>The Aegilops tauschii genome reveals multiple impacts of transposons.</title>
        <authorList>
            <person name="Zhao G."/>
            <person name="Zou C."/>
            <person name="Li K."/>
            <person name="Wang K."/>
            <person name="Li T."/>
            <person name="Gao L."/>
            <person name="Zhang X."/>
            <person name="Wang H."/>
            <person name="Yang Z."/>
            <person name="Liu X."/>
            <person name="Jiang W."/>
            <person name="Mao L."/>
            <person name="Kong X."/>
            <person name="Jiao Y."/>
            <person name="Jia J."/>
        </authorList>
    </citation>
    <scope>NUCLEOTIDE SEQUENCE [LARGE SCALE GENOMIC DNA]</scope>
    <source>
        <strain evidence="2">cv. AL8/78</strain>
    </source>
</reference>
<name>A0A453PHL7_AEGTS</name>
<organism evidence="1 2">
    <name type="scientific">Aegilops tauschii subsp. strangulata</name>
    <name type="common">Goatgrass</name>
    <dbReference type="NCBI Taxonomy" id="200361"/>
    <lineage>
        <taxon>Eukaryota</taxon>
        <taxon>Viridiplantae</taxon>
        <taxon>Streptophyta</taxon>
        <taxon>Embryophyta</taxon>
        <taxon>Tracheophyta</taxon>
        <taxon>Spermatophyta</taxon>
        <taxon>Magnoliopsida</taxon>
        <taxon>Liliopsida</taxon>
        <taxon>Poales</taxon>
        <taxon>Poaceae</taxon>
        <taxon>BOP clade</taxon>
        <taxon>Pooideae</taxon>
        <taxon>Triticodae</taxon>
        <taxon>Triticeae</taxon>
        <taxon>Triticinae</taxon>
        <taxon>Aegilops</taxon>
    </lineage>
</organism>
<reference evidence="1" key="4">
    <citation type="submission" date="2019-03" db="UniProtKB">
        <authorList>
            <consortium name="EnsemblPlants"/>
        </authorList>
    </citation>
    <scope>IDENTIFICATION</scope>
</reference>
<reference evidence="1" key="5">
    <citation type="journal article" date="2021" name="G3 (Bethesda)">
        <title>Aegilops tauschii genome assembly Aet v5.0 features greater sequence contiguity and improved annotation.</title>
        <authorList>
            <person name="Wang L."/>
            <person name="Zhu T."/>
            <person name="Rodriguez J.C."/>
            <person name="Deal K.R."/>
            <person name="Dubcovsky J."/>
            <person name="McGuire P.E."/>
            <person name="Lux T."/>
            <person name="Spannagl M."/>
            <person name="Mayer K.F.X."/>
            <person name="Baldrich P."/>
            <person name="Meyers B.C."/>
            <person name="Huo N."/>
            <person name="Gu Y.Q."/>
            <person name="Zhou H."/>
            <person name="Devos K.M."/>
            <person name="Bennetzen J.L."/>
            <person name="Unver T."/>
            <person name="Budak H."/>
            <person name="Gulick P.J."/>
            <person name="Galiba G."/>
            <person name="Kalapos B."/>
            <person name="Nelson D.R."/>
            <person name="Li P."/>
            <person name="You F.M."/>
            <person name="Luo M.C."/>
            <person name="Dvorak J."/>
        </authorList>
    </citation>
    <scope>NUCLEOTIDE SEQUENCE [LARGE SCALE GENOMIC DNA]</scope>
    <source>
        <strain evidence="1">cv. AL8/78</strain>
    </source>
</reference>
<protein>
    <submittedName>
        <fullName evidence="1">Uncharacterized protein</fullName>
    </submittedName>
</protein>
<evidence type="ECO:0000313" key="1">
    <source>
        <dbReference type="EnsemblPlants" id="AET6Gv20734700.5"/>
    </source>
</evidence>
<reference evidence="1" key="3">
    <citation type="journal article" date="2017" name="Nature">
        <title>Genome sequence of the progenitor of the wheat D genome Aegilops tauschii.</title>
        <authorList>
            <person name="Luo M.C."/>
            <person name="Gu Y.Q."/>
            <person name="Puiu D."/>
            <person name="Wang H."/>
            <person name="Twardziok S.O."/>
            <person name="Deal K.R."/>
            <person name="Huo N."/>
            <person name="Zhu T."/>
            <person name="Wang L."/>
            <person name="Wang Y."/>
            <person name="McGuire P.E."/>
            <person name="Liu S."/>
            <person name="Long H."/>
            <person name="Ramasamy R.K."/>
            <person name="Rodriguez J.C."/>
            <person name="Van S.L."/>
            <person name="Yuan L."/>
            <person name="Wang Z."/>
            <person name="Xia Z."/>
            <person name="Xiao L."/>
            <person name="Anderson O.D."/>
            <person name="Ouyang S."/>
            <person name="Liang Y."/>
            <person name="Zimin A.V."/>
            <person name="Pertea G."/>
            <person name="Qi P."/>
            <person name="Bennetzen J.L."/>
            <person name="Dai X."/>
            <person name="Dawson M.W."/>
            <person name="Muller H.G."/>
            <person name="Kugler K."/>
            <person name="Rivarola-Duarte L."/>
            <person name="Spannagl M."/>
            <person name="Mayer K.F.X."/>
            <person name="Lu F.H."/>
            <person name="Bevan M.W."/>
            <person name="Leroy P."/>
            <person name="Li P."/>
            <person name="You F.M."/>
            <person name="Sun Q."/>
            <person name="Liu Z."/>
            <person name="Lyons E."/>
            <person name="Wicker T."/>
            <person name="Salzberg S.L."/>
            <person name="Devos K.M."/>
            <person name="Dvorak J."/>
        </authorList>
    </citation>
    <scope>NUCLEOTIDE SEQUENCE [LARGE SCALE GENOMIC DNA]</scope>
    <source>
        <strain evidence="1">cv. AL8/78</strain>
    </source>
</reference>
<dbReference type="EnsemblPlants" id="AET6Gv20734700.5">
    <property type="protein sequence ID" value="AET6Gv20734700.5"/>
    <property type="gene ID" value="AET6Gv20734700"/>
</dbReference>
<reference evidence="2" key="1">
    <citation type="journal article" date="2014" name="Science">
        <title>Ancient hybridizations among the ancestral genomes of bread wheat.</title>
        <authorList>
            <consortium name="International Wheat Genome Sequencing Consortium,"/>
            <person name="Marcussen T."/>
            <person name="Sandve S.R."/>
            <person name="Heier L."/>
            <person name="Spannagl M."/>
            <person name="Pfeifer M."/>
            <person name="Jakobsen K.S."/>
            <person name="Wulff B.B."/>
            <person name="Steuernagel B."/>
            <person name="Mayer K.F."/>
            <person name="Olsen O.A."/>
        </authorList>
    </citation>
    <scope>NUCLEOTIDE SEQUENCE [LARGE SCALE GENOMIC DNA]</scope>
    <source>
        <strain evidence="2">cv. AL8/78</strain>
    </source>
</reference>
<dbReference type="AlphaFoldDB" id="A0A453PHL7"/>
<accession>A0A453PHL7</accession>
<keyword evidence="2" id="KW-1185">Reference proteome</keyword>
<dbReference type="Gramene" id="AET6Gv20734700.5">
    <property type="protein sequence ID" value="AET6Gv20734700.5"/>
    <property type="gene ID" value="AET6Gv20734700"/>
</dbReference>
<sequence>THRCIYPCILLLFLSVVLVMNYVLVLLAEDVGGVHHDLDADAALLPASAPRRRLEQRAWSWTGLREPRRSLLPRDPSGRARRGP</sequence>
<proteinExistence type="predicted"/>
<dbReference type="Proteomes" id="UP000015105">
    <property type="component" value="Chromosome 6D"/>
</dbReference>
<evidence type="ECO:0000313" key="2">
    <source>
        <dbReference type="Proteomes" id="UP000015105"/>
    </source>
</evidence>